<dbReference type="AlphaFoldDB" id="A0A8J2ZAR4"/>
<reference evidence="2 3" key="1">
    <citation type="journal article" date="2014" name="Int. J. Syst. Evol. Microbiol.">
        <title>Complete genome sequence of Corynebacterium casei LMG S-19264T (=DSM 44701T), isolated from a smear-ripened cheese.</title>
        <authorList>
            <consortium name="US DOE Joint Genome Institute (JGI-PGF)"/>
            <person name="Walter F."/>
            <person name="Albersmeier A."/>
            <person name="Kalinowski J."/>
            <person name="Ruckert C."/>
        </authorList>
    </citation>
    <scope>NUCLEOTIDE SEQUENCE [LARGE SCALE GENOMIC DNA]</scope>
    <source>
        <strain evidence="2 3">CGMCC 1.16330</strain>
    </source>
</reference>
<feature type="transmembrane region" description="Helical" evidence="1">
    <location>
        <begin position="122"/>
        <end position="140"/>
    </location>
</feature>
<evidence type="ECO:0000256" key="1">
    <source>
        <dbReference type="SAM" id="Phobius"/>
    </source>
</evidence>
<feature type="transmembrane region" description="Helical" evidence="1">
    <location>
        <begin position="85"/>
        <end position="110"/>
    </location>
</feature>
<sequence length="153" mass="15766">MVDIGRGMAAGFVATMVFSLLVLAAVALGLMPQLAAVAMFGRVLWAQGAPAVAWIAHFLIGTVLWGGLFAAFSPRLPGRTHTARGMAFGLVTWLLAMVVLMPLAGAGPFGLSLGPLAPPTTLALHLAFGAVLGATYSWLLERRAQEGRGTPGG</sequence>
<accession>A0A8J2ZAR4</accession>
<dbReference type="Pfam" id="PF20587">
    <property type="entry name" value="DUF6789"/>
    <property type="match status" value="1"/>
</dbReference>
<dbReference type="RefSeq" id="WP_188899956.1">
    <property type="nucleotide sequence ID" value="NZ_BMKS01000005.1"/>
</dbReference>
<protein>
    <submittedName>
        <fullName evidence="2">Uncharacterized protein</fullName>
    </submittedName>
</protein>
<evidence type="ECO:0000313" key="2">
    <source>
        <dbReference type="EMBL" id="GGG32805.1"/>
    </source>
</evidence>
<name>A0A8J2ZAR4_9PROT</name>
<keyword evidence="1" id="KW-0812">Transmembrane</keyword>
<organism evidence="2 3">
    <name type="scientific">Caldovatus sediminis</name>
    <dbReference type="NCBI Taxonomy" id="2041189"/>
    <lineage>
        <taxon>Bacteria</taxon>
        <taxon>Pseudomonadati</taxon>
        <taxon>Pseudomonadota</taxon>
        <taxon>Alphaproteobacteria</taxon>
        <taxon>Acetobacterales</taxon>
        <taxon>Roseomonadaceae</taxon>
        <taxon>Caldovatus</taxon>
    </lineage>
</organism>
<evidence type="ECO:0000313" key="3">
    <source>
        <dbReference type="Proteomes" id="UP000597507"/>
    </source>
</evidence>
<dbReference type="Proteomes" id="UP000597507">
    <property type="component" value="Unassembled WGS sequence"/>
</dbReference>
<dbReference type="EMBL" id="BMKS01000005">
    <property type="protein sequence ID" value="GGG32805.1"/>
    <property type="molecule type" value="Genomic_DNA"/>
</dbReference>
<keyword evidence="1" id="KW-0472">Membrane</keyword>
<feature type="transmembrane region" description="Helical" evidence="1">
    <location>
        <begin position="51"/>
        <end position="73"/>
    </location>
</feature>
<dbReference type="InterPro" id="IPR046739">
    <property type="entry name" value="DUF6789"/>
</dbReference>
<comment type="caution">
    <text evidence="2">The sequence shown here is derived from an EMBL/GenBank/DDBJ whole genome shotgun (WGS) entry which is preliminary data.</text>
</comment>
<gene>
    <name evidence="2" type="ORF">GCM10010964_20840</name>
</gene>
<keyword evidence="3" id="KW-1185">Reference proteome</keyword>
<proteinExistence type="predicted"/>
<keyword evidence="1" id="KW-1133">Transmembrane helix</keyword>
<feature type="transmembrane region" description="Helical" evidence="1">
    <location>
        <begin position="12"/>
        <end position="31"/>
    </location>
</feature>